<dbReference type="EnsemblPlants" id="OB11G18300.1">
    <property type="protein sequence ID" value="OB11G18300.1"/>
    <property type="gene ID" value="OB11G18300"/>
</dbReference>
<dbReference type="InterPro" id="IPR029063">
    <property type="entry name" value="SAM-dependent_MTases_sf"/>
</dbReference>
<reference evidence="8" key="1">
    <citation type="journal article" date="2013" name="Nat. Commun.">
        <title>Whole-genome sequencing of Oryza brachyantha reveals mechanisms underlying Oryza genome evolution.</title>
        <authorList>
            <person name="Chen J."/>
            <person name="Huang Q."/>
            <person name="Gao D."/>
            <person name="Wang J."/>
            <person name="Lang Y."/>
            <person name="Liu T."/>
            <person name="Li B."/>
            <person name="Bai Z."/>
            <person name="Luis Goicoechea J."/>
            <person name="Liang C."/>
            <person name="Chen C."/>
            <person name="Zhang W."/>
            <person name="Sun S."/>
            <person name="Liao Y."/>
            <person name="Zhang X."/>
            <person name="Yang L."/>
            <person name="Song C."/>
            <person name="Wang M."/>
            <person name="Shi J."/>
            <person name="Liu G."/>
            <person name="Liu J."/>
            <person name="Zhou H."/>
            <person name="Zhou W."/>
            <person name="Yu Q."/>
            <person name="An N."/>
            <person name="Chen Y."/>
            <person name="Cai Q."/>
            <person name="Wang B."/>
            <person name="Liu B."/>
            <person name="Min J."/>
            <person name="Huang Y."/>
            <person name="Wu H."/>
            <person name="Li Z."/>
            <person name="Zhang Y."/>
            <person name="Yin Y."/>
            <person name="Song W."/>
            <person name="Jiang J."/>
            <person name="Jackson S.A."/>
            <person name="Wing R.A."/>
            <person name="Wang J."/>
            <person name="Chen M."/>
        </authorList>
    </citation>
    <scope>NUCLEOTIDE SEQUENCE [LARGE SCALE GENOMIC DNA]</scope>
    <source>
        <strain evidence="8">cv. IRGC 101232</strain>
    </source>
</reference>
<dbReference type="PROSITE" id="PS51683">
    <property type="entry name" value="SAM_OMT_II"/>
    <property type="match status" value="1"/>
</dbReference>
<dbReference type="InterPro" id="IPR012967">
    <property type="entry name" value="COMT_dimerisation"/>
</dbReference>
<dbReference type="InterPro" id="IPR036390">
    <property type="entry name" value="WH_DNA-bd_sf"/>
</dbReference>
<keyword evidence="1" id="KW-0489">Methyltransferase</keyword>
<dbReference type="InterPro" id="IPR001077">
    <property type="entry name" value="COMT_C"/>
</dbReference>
<keyword evidence="3" id="KW-0949">S-adenosyl-L-methionine</keyword>
<protein>
    <recommendedName>
        <fullName evidence="10">O-methyltransferase domain-containing protein</fullName>
    </recommendedName>
</protein>
<dbReference type="InterPro" id="IPR016461">
    <property type="entry name" value="COMT-like"/>
</dbReference>
<evidence type="ECO:0000256" key="2">
    <source>
        <dbReference type="ARBA" id="ARBA00022679"/>
    </source>
</evidence>
<dbReference type="Gene3D" id="3.40.50.150">
    <property type="entry name" value="Vaccinia Virus protein VP39"/>
    <property type="match status" value="1"/>
</dbReference>
<dbReference type="eggNOG" id="KOG3178">
    <property type="taxonomic scope" value="Eukaryota"/>
</dbReference>
<dbReference type="GO" id="GO:0032259">
    <property type="term" value="P:methylation"/>
    <property type="evidence" value="ECO:0007669"/>
    <property type="project" value="UniProtKB-KW"/>
</dbReference>
<dbReference type="SUPFAM" id="SSF46785">
    <property type="entry name" value="Winged helix' DNA-binding domain"/>
    <property type="match status" value="1"/>
</dbReference>
<dbReference type="PANTHER" id="PTHR11746">
    <property type="entry name" value="O-METHYLTRANSFERASE"/>
    <property type="match status" value="1"/>
</dbReference>
<evidence type="ECO:0000259" key="7">
    <source>
        <dbReference type="Pfam" id="PF08100"/>
    </source>
</evidence>
<dbReference type="InterPro" id="IPR036388">
    <property type="entry name" value="WH-like_DNA-bd_sf"/>
</dbReference>
<dbReference type="PIRSF" id="PIRSF005739">
    <property type="entry name" value="O-mtase"/>
    <property type="match status" value="1"/>
</dbReference>
<dbReference type="Proteomes" id="UP000006038">
    <property type="component" value="Chromosome 11"/>
</dbReference>
<dbReference type="OMA" id="DENEWHH"/>
<proteinExistence type="inferred from homology"/>
<evidence type="ECO:0000313" key="8">
    <source>
        <dbReference type="EnsemblPlants" id="OB11G18300.1"/>
    </source>
</evidence>
<dbReference type="SUPFAM" id="SSF53335">
    <property type="entry name" value="S-adenosyl-L-methionine-dependent methyltransferases"/>
    <property type="match status" value="1"/>
</dbReference>
<name>J3N7P4_ORYBR</name>
<dbReference type="GO" id="GO:0046983">
    <property type="term" value="F:protein dimerization activity"/>
    <property type="evidence" value="ECO:0007669"/>
    <property type="project" value="InterPro"/>
</dbReference>
<dbReference type="KEGG" id="obr:102721027"/>
<comment type="similarity">
    <text evidence="4">Belongs to the class I-like SAM-binding methyltransferase superfamily. Cation-independent O-methyltransferase family. COMT subfamily.</text>
</comment>
<evidence type="ECO:0000313" key="9">
    <source>
        <dbReference type="Proteomes" id="UP000006038"/>
    </source>
</evidence>
<dbReference type="Gramene" id="OB11G18300.1">
    <property type="protein sequence ID" value="OB11G18300.1"/>
    <property type="gene ID" value="OB11G18300"/>
</dbReference>
<dbReference type="Pfam" id="PF00891">
    <property type="entry name" value="Methyltransf_2"/>
    <property type="match status" value="1"/>
</dbReference>
<sequence length="368" mass="40452">MAAPTQTIEVPSDAELMQAQADLWRHSLYYLTSMGLRCAVELGIPTTIHRLGGAASVSDLMAALSLPENKLPFFRRLMRVLVTGGVFAADGSGDAERFGLTPLSRILVDGVVADEHHSQRCFVLGPTCRHSVEAAFNLAEWFKKELASPVPSPFEDLHGARLFEESTPLLDPEMDAVVNEARAAHDNLGIGTLLRECRDLFKGVNSLTDCCGRHGETARAIVKAFPHINCTVFDLPWLVNQAPRDGVVNYVAGDAFHSNVPPAQAVMLKLVLHHLSDDDCVKILGQCRKAVPSQKEGGKVIVIDILVDPSLGPVMFEAQLMMDMLMMVNTRGRQRDENEWHHLFTKAGFSDYKIAKKIGARAVFEVFP</sequence>
<reference evidence="8" key="2">
    <citation type="submission" date="2013-04" db="UniProtKB">
        <authorList>
            <consortium name="EnsemblPlants"/>
        </authorList>
    </citation>
    <scope>IDENTIFICATION</scope>
</reference>
<dbReference type="FunFam" id="1.10.10.10:FF:000213">
    <property type="entry name" value="Coniferyl alcohol 9-O-methyltransferase"/>
    <property type="match status" value="1"/>
</dbReference>
<evidence type="ECO:0000256" key="5">
    <source>
        <dbReference type="PIRSR" id="PIRSR005739-1"/>
    </source>
</evidence>
<gene>
    <name evidence="8" type="primary">LOC102721027</name>
</gene>
<evidence type="ECO:0000256" key="1">
    <source>
        <dbReference type="ARBA" id="ARBA00022603"/>
    </source>
</evidence>
<dbReference type="AlphaFoldDB" id="J3N7P4"/>
<keyword evidence="2" id="KW-0808">Transferase</keyword>
<evidence type="ECO:0008006" key="10">
    <source>
        <dbReference type="Google" id="ProtNLM"/>
    </source>
</evidence>
<feature type="domain" description="O-methyltransferase C-terminal" evidence="6">
    <location>
        <begin position="137"/>
        <end position="350"/>
    </location>
</feature>
<feature type="domain" description="O-methyltransferase dimerisation" evidence="7">
    <location>
        <begin position="24"/>
        <end position="108"/>
    </location>
</feature>
<keyword evidence="9" id="KW-1185">Reference proteome</keyword>
<evidence type="ECO:0000259" key="6">
    <source>
        <dbReference type="Pfam" id="PF00891"/>
    </source>
</evidence>
<dbReference type="Gene3D" id="1.10.10.10">
    <property type="entry name" value="Winged helix-like DNA-binding domain superfamily/Winged helix DNA-binding domain"/>
    <property type="match status" value="1"/>
</dbReference>
<dbReference type="HOGENOM" id="CLU_005533_7_0_1"/>
<evidence type="ECO:0000256" key="4">
    <source>
        <dbReference type="ARBA" id="ARBA00034481"/>
    </source>
</evidence>
<evidence type="ECO:0000256" key="3">
    <source>
        <dbReference type="ARBA" id="ARBA00022691"/>
    </source>
</evidence>
<accession>J3N7P4</accession>
<dbReference type="Pfam" id="PF08100">
    <property type="entry name" value="Dimerisation"/>
    <property type="match status" value="1"/>
</dbReference>
<dbReference type="GeneID" id="102721027"/>
<feature type="active site" description="Proton acceptor" evidence="5">
    <location>
        <position position="273"/>
    </location>
</feature>
<dbReference type="FunFam" id="3.40.50.150:FF:000185">
    <property type="entry name" value="O-methyltransferase family protein"/>
    <property type="match status" value="1"/>
</dbReference>
<dbReference type="GO" id="GO:0008171">
    <property type="term" value="F:O-methyltransferase activity"/>
    <property type="evidence" value="ECO:0007669"/>
    <property type="project" value="InterPro"/>
</dbReference>
<dbReference type="OrthoDB" id="2410195at2759"/>
<organism evidence="8">
    <name type="scientific">Oryza brachyantha</name>
    <name type="common">malo sina</name>
    <dbReference type="NCBI Taxonomy" id="4533"/>
    <lineage>
        <taxon>Eukaryota</taxon>
        <taxon>Viridiplantae</taxon>
        <taxon>Streptophyta</taxon>
        <taxon>Embryophyta</taxon>
        <taxon>Tracheophyta</taxon>
        <taxon>Spermatophyta</taxon>
        <taxon>Magnoliopsida</taxon>
        <taxon>Liliopsida</taxon>
        <taxon>Poales</taxon>
        <taxon>Poaceae</taxon>
        <taxon>BOP clade</taxon>
        <taxon>Oryzoideae</taxon>
        <taxon>Oryzeae</taxon>
        <taxon>Oryzinae</taxon>
        <taxon>Oryza</taxon>
    </lineage>
</organism>